<dbReference type="Pfam" id="PF00207">
    <property type="entry name" value="A2M"/>
    <property type="match status" value="1"/>
</dbReference>
<accession>A0A1V4HZG9</accession>
<dbReference type="Pfam" id="PF01835">
    <property type="entry name" value="MG2"/>
    <property type="match status" value="1"/>
</dbReference>
<dbReference type="EMBL" id="MWPQ01000036">
    <property type="protein sequence ID" value="OPH83265.1"/>
    <property type="molecule type" value="Genomic_DNA"/>
</dbReference>
<dbReference type="InterPro" id="IPR041246">
    <property type="entry name" value="Bact_MG10"/>
</dbReference>
<feature type="chain" id="PRO_5012483205" evidence="3">
    <location>
        <begin position="25"/>
        <end position="1740"/>
    </location>
</feature>
<dbReference type="InterPro" id="IPR021868">
    <property type="entry name" value="Alpha_2_Macroglob_MG3"/>
</dbReference>
<dbReference type="STRING" id="29421.B2M20_08260"/>
<dbReference type="InterPro" id="IPR041462">
    <property type="entry name" value="Bact_A2M_MG6"/>
</dbReference>
<dbReference type="PANTHER" id="PTHR40094:SF1">
    <property type="entry name" value="UBIQUITIN DOMAIN-CONTAINING PROTEIN"/>
    <property type="match status" value="1"/>
</dbReference>
<dbReference type="Pfam" id="PF17973">
    <property type="entry name" value="bMG10"/>
    <property type="match status" value="1"/>
</dbReference>
<comment type="similarity">
    <text evidence="1">Belongs to the protease inhibitor I39 (alpha-2-macroglobulin) family. Bacterial alpha-2-macroglobulin subfamily.</text>
</comment>
<keyword evidence="2 3" id="KW-0732">Signal</keyword>
<dbReference type="InterPro" id="IPR026284">
    <property type="entry name" value="A2MG_proteobact"/>
</dbReference>
<dbReference type="Pfam" id="PF21142">
    <property type="entry name" value="A2M_bMG2"/>
    <property type="match status" value="1"/>
</dbReference>
<dbReference type="InterPro" id="IPR041203">
    <property type="entry name" value="Bact_A2M_MG5"/>
</dbReference>
<dbReference type="InterPro" id="IPR047565">
    <property type="entry name" value="Alpha-macroglob_thiol-ester_cl"/>
</dbReference>
<dbReference type="GO" id="GO:0004866">
    <property type="term" value="F:endopeptidase inhibitor activity"/>
    <property type="evidence" value="ECO:0007669"/>
    <property type="project" value="InterPro"/>
</dbReference>
<proteinExistence type="inferred from homology"/>
<dbReference type="SMART" id="SM01419">
    <property type="entry name" value="Thiol-ester_cl"/>
    <property type="match status" value="1"/>
</dbReference>
<dbReference type="InterPro" id="IPR001599">
    <property type="entry name" value="Macroglobln_a2"/>
</dbReference>
<gene>
    <name evidence="6" type="ORF">B2M20_08260</name>
</gene>
<evidence type="ECO:0000256" key="3">
    <source>
        <dbReference type="SAM" id="SignalP"/>
    </source>
</evidence>
<reference evidence="6 7" key="1">
    <citation type="submission" date="2017-02" db="EMBL/GenBank/DDBJ databases">
        <title>Genome sequence of the nitrite-oxidizing bacterium Nitrobacter vulgaris strain Ab1.</title>
        <authorList>
            <person name="Mellbye B.L."/>
            <person name="Davis E.W."/>
            <person name="Spieck E."/>
            <person name="Chang J.H."/>
            <person name="Bottomley P.J."/>
            <person name="Sayavedra-Soto L.A."/>
        </authorList>
    </citation>
    <scope>NUCLEOTIDE SEQUENCE [LARGE SCALE GENOMIC DNA]</scope>
    <source>
        <strain evidence="6 7">Ab1</strain>
    </source>
</reference>
<dbReference type="PANTHER" id="PTHR40094">
    <property type="entry name" value="ALPHA-2-MACROGLOBULIN HOMOLOG"/>
    <property type="match status" value="1"/>
</dbReference>
<dbReference type="Pfam" id="PF17972">
    <property type="entry name" value="bMG5"/>
    <property type="match status" value="1"/>
</dbReference>
<evidence type="ECO:0000313" key="7">
    <source>
        <dbReference type="Proteomes" id="UP000189940"/>
    </source>
</evidence>
<name>A0A1V4HZG9_NITVU</name>
<dbReference type="Pfam" id="PF07678">
    <property type="entry name" value="TED_complement"/>
    <property type="match status" value="1"/>
</dbReference>
<dbReference type="PIRSF" id="PIRSF038980">
    <property type="entry name" value="A2M_bac"/>
    <property type="match status" value="1"/>
</dbReference>
<dbReference type="SMART" id="SM01360">
    <property type="entry name" value="A2M"/>
    <property type="match status" value="1"/>
</dbReference>
<dbReference type="SUPFAM" id="SSF48239">
    <property type="entry name" value="Terpenoid cyclases/Protein prenyltransferases"/>
    <property type="match status" value="1"/>
</dbReference>
<dbReference type="InterPro" id="IPR008930">
    <property type="entry name" value="Terpenoid_cyclase/PrenylTrfase"/>
</dbReference>
<sequence length="1740" mass="186441">MTRMVRAVALCATLLIGLGSAALAADKAFKRDDLADAAIKLEAQIKSEAGTITKSAPTLRADADAAFKRADFRSGLQILGQIATVVPADSGNWLRLARTIFQIRPTTSQEQTFLLERASTAAYLAYQRANDSAVEADALAVLGRAFSDRKLWRPALDTLRLSLDLREVADVRAQYEKMRDDHGFRLLDYTVDSDSASPRVCFQFSEDLAKRTDFSPFVTLAGVDQPALSSEDRQLCVEGLKHGERYNIHLRSGLPSTVKEGLPKSAEFNVYVRDRKPFVRFTGRAYVLPRVGQRGIPLVSVNTQTVTVKVFRIGDRNLINAVVDSDFQKTLSGYQLFNLGNERGIKVWSGEVATASTLNADVTTAFPVDEALGNLQPGVYVMTAAPKGPSSMEDEESSSLATQWFIVSDLGLTAYSGNDGIHVFVNSLATTDAVDKAEVRLVARNNEILATRKTDESGHALFEPGLARGEGGQSPALLTVSTDKTDYAFLSLKSNAFDLTDRGVSGRAVPSGADAFIYAERGVYRSGETVYLTALVRDGQGNAVTGGPLTLVVERPDGVEFRRAILADQGAGGRSVSLPLNSAVPTGTWRVRAFTDPKGPSVGETTFMVEDYVPDRIEFDLTTKAKQIAADTPVELKVDGRFLYGAPASGLQIEGDLLVVPAESRPGYAGYQFGVPGDDEATSNERTPIENLPEADANGVATFPVSLATPSSSSRQQEAQIFVRMAEAGGRAVERKIVLPVKPSSAMIGVKPLFADKNVAEGDKASFDVVFVAPDGTSLARKGLRYELLKLESRYQWYRQNSYWEYEPVKSTRRVADGDLTIAADKPARIELSPQSGRYRLDVKSSDPDGPLTSIQFDVGWYSDGSADTPDLLETSIDKPDHQSGDTMVVSVNARTAGKLTINVLGDRLLTTQIADVKEGTSQVKIPIGKDWGTGAYVVATLRRPLDVAAQRMPGRAIGIKWFGIDRTPRTLSVNLSPPTLARPSTTLRLPVKIGGLIPGEDAKIVVAAVDVGILNLTNYKPPAPDDYYLGQRRMTSEIRDLYGQLIDGMQGTRGQLRTGGDSAGAELQGSPPTQKPLALYSGIVTVAADGTAEVSFDIPEFAGTARVMAVAWSATKLGRATVDVTVRDPVVLTATLPRFLLTGDQGTLTFDLDNVEGPPGDYVINVKTSGPVKMAGNAKTTIKLAAKQRRSMALTLGAGGSSGAAQFDIDIKGPNGLTVARHYDLEVKPATQILARRSVRTLAKGESLTLTSDMFSDLVAGTGGVSVSVGLSSALDAASVLKALDRYPFGCSEQIASRAMPLLYVNDLAANAHLAMDTSVDDRIKSSIERLLARQGSNGSFGLWSSGGEDSWLDAYVMDFMTRAREKGFSVPDVPFKSALDRIRNSVVNAAEPEKDGGRDLAYGLYVLARNGAAPIGDLRYLADTKLTNLATPIAKAQLAAALALVGDRARAERVYAAAIQSLAPRPAIEFGRPDYGSALRDAAALVSLASEGNAPRATVTQAVQRVEAARGLTPSTSTQENAWLVLAARALAKESMSLDVGGAPVNAALYRSYKAAEVADKPIKITNTGEAPVQAVISVAGAPATPEPAASNGFVIERNYFNLDGTPADPAQATQNERFAVVLRITEAKPEYGHIMVADYLPAGFEIDNPHLVSSGDTGTLDWIEDGKEPVSTEFRDDRFTAAVDRAANDKAVFTVAYVVRAVSPGKYVLPQAYVEDMYNPSRYGRTGTSRVEVRSAK</sequence>
<dbReference type="Gene3D" id="1.50.10.20">
    <property type="match status" value="1"/>
</dbReference>
<dbReference type="SMART" id="SM01359">
    <property type="entry name" value="A2M_N_2"/>
    <property type="match status" value="1"/>
</dbReference>
<evidence type="ECO:0000259" key="5">
    <source>
        <dbReference type="SMART" id="SM01360"/>
    </source>
</evidence>
<dbReference type="InterPro" id="IPR049120">
    <property type="entry name" value="A2M_bMG2"/>
</dbReference>
<feature type="signal peptide" evidence="3">
    <location>
        <begin position="1"/>
        <end position="24"/>
    </location>
</feature>
<keyword evidence="7" id="KW-1185">Reference proteome</keyword>
<organism evidence="6 7">
    <name type="scientific">Nitrobacter vulgaris</name>
    <dbReference type="NCBI Taxonomy" id="29421"/>
    <lineage>
        <taxon>Bacteria</taxon>
        <taxon>Pseudomonadati</taxon>
        <taxon>Pseudomonadota</taxon>
        <taxon>Alphaproteobacteria</taxon>
        <taxon>Hyphomicrobiales</taxon>
        <taxon>Nitrobacteraceae</taxon>
        <taxon>Nitrobacter</taxon>
    </lineage>
</organism>
<evidence type="ECO:0000313" key="6">
    <source>
        <dbReference type="EMBL" id="OPH83265.1"/>
    </source>
</evidence>
<dbReference type="InterPro" id="IPR051802">
    <property type="entry name" value="YfhM-like"/>
</dbReference>
<dbReference type="OrthoDB" id="9767116at2"/>
<feature type="domain" description="Alpha-2-macroglobulin" evidence="5">
    <location>
        <begin position="1078"/>
        <end position="1167"/>
    </location>
</feature>
<dbReference type="Pfam" id="PF07703">
    <property type="entry name" value="A2M_BRD"/>
    <property type="match status" value="1"/>
</dbReference>
<dbReference type="Pfam" id="PF11974">
    <property type="entry name" value="bMG3"/>
    <property type="match status" value="1"/>
</dbReference>
<feature type="domain" description="Alpha-2-macroglobulin bait region" evidence="4">
    <location>
        <begin position="873"/>
        <end position="1017"/>
    </location>
</feature>
<dbReference type="RefSeq" id="WP_079446574.1">
    <property type="nucleotide sequence ID" value="NZ_MWPQ01000036.1"/>
</dbReference>
<dbReference type="Proteomes" id="UP000189940">
    <property type="component" value="Unassembled WGS sequence"/>
</dbReference>
<evidence type="ECO:0000259" key="4">
    <source>
        <dbReference type="SMART" id="SM01359"/>
    </source>
</evidence>
<comment type="caution">
    <text evidence="6">The sequence shown here is derived from an EMBL/GenBank/DDBJ whole genome shotgun (WGS) entry which is preliminary data.</text>
</comment>
<dbReference type="InterPro" id="IPR011626">
    <property type="entry name" value="Alpha-macroglobulin_TED"/>
</dbReference>
<evidence type="ECO:0000256" key="1">
    <source>
        <dbReference type="ARBA" id="ARBA00010556"/>
    </source>
</evidence>
<dbReference type="CDD" id="cd02891">
    <property type="entry name" value="A2M_like"/>
    <property type="match status" value="1"/>
</dbReference>
<dbReference type="InterPro" id="IPR002890">
    <property type="entry name" value="MG2"/>
</dbReference>
<protein>
    <submittedName>
        <fullName evidence="6">Alpha-2-macroglobulin</fullName>
    </submittedName>
</protein>
<dbReference type="GO" id="GO:0005615">
    <property type="term" value="C:extracellular space"/>
    <property type="evidence" value="ECO:0007669"/>
    <property type="project" value="InterPro"/>
</dbReference>
<dbReference type="Gene3D" id="2.60.40.1930">
    <property type="match status" value="1"/>
</dbReference>
<dbReference type="Pfam" id="PF17962">
    <property type="entry name" value="bMG6"/>
    <property type="match status" value="1"/>
</dbReference>
<dbReference type="InterPro" id="IPR011625">
    <property type="entry name" value="A2M_N_BRD"/>
</dbReference>
<evidence type="ECO:0000256" key="2">
    <source>
        <dbReference type="ARBA" id="ARBA00022729"/>
    </source>
</evidence>